<gene>
    <name evidence="8" type="ORF">SAMN04488518_103162</name>
</gene>
<keyword evidence="2" id="KW-0997">Cell inner membrane</keyword>
<dbReference type="InterPro" id="IPR012292">
    <property type="entry name" value="Globin/Proto"/>
</dbReference>
<dbReference type="InterPro" id="IPR009050">
    <property type="entry name" value="Globin-like_sf"/>
</dbReference>
<keyword evidence="2" id="KW-1003">Cell membrane</keyword>
<evidence type="ECO:0000256" key="2">
    <source>
        <dbReference type="ARBA" id="ARBA00022519"/>
    </source>
</evidence>
<keyword evidence="3 5" id="KW-0807">Transducer</keyword>
<dbReference type="PANTHER" id="PTHR32089">
    <property type="entry name" value="METHYL-ACCEPTING CHEMOTAXIS PROTEIN MCPB"/>
    <property type="match status" value="1"/>
</dbReference>
<evidence type="ECO:0000313" key="9">
    <source>
        <dbReference type="Proteomes" id="UP000199598"/>
    </source>
</evidence>
<comment type="subcellular location">
    <subcellularLocation>
        <location evidence="1">Cell inner membrane</location>
        <topology evidence="1">Multi-pass membrane protein</topology>
    </subcellularLocation>
</comment>
<feature type="domain" description="Methyl-accepting transducer" evidence="6">
    <location>
        <begin position="190"/>
        <end position="426"/>
    </location>
</feature>
<dbReference type="InterPro" id="IPR004089">
    <property type="entry name" value="MCPsignal_dom"/>
</dbReference>
<dbReference type="PROSITE" id="PS50111">
    <property type="entry name" value="CHEMOTAXIS_TRANSDUC_2"/>
    <property type="match status" value="1"/>
</dbReference>
<comment type="caution">
    <text evidence="8">The sequence shown here is derived from an EMBL/GenBank/DDBJ whole genome shotgun (WGS) entry which is preliminary data.</text>
</comment>
<proteinExistence type="inferred from homology"/>
<evidence type="ECO:0000313" key="8">
    <source>
        <dbReference type="EMBL" id="SFK23227.1"/>
    </source>
</evidence>
<dbReference type="Pfam" id="PF00015">
    <property type="entry name" value="MCPsignal"/>
    <property type="match status" value="1"/>
</dbReference>
<dbReference type="Proteomes" id="UP000199598">
    <property type="component" value="Unassembled WGS sequence"/>
</dbReference>
<evidence type="ECO:0000256" key="5">
    <source>
        <dbReference type="PROSITE-ProRule" id="PRU00284"/>
    </source>
</evidence>
<evidence type="ECO:0000256" key="1">
    <source>
        <dbReference type="ARBA" id="ARBA00004429"/>
    </source>
</evidence>
<dbReference type="PANTHER" id="PTHR32089:SF112">
    <property type="entry name" value="LYSOZYME-LIKE PROTEIN-RELATED"/>
    <property type="match status" value="1"/>
</dbReference>
<reference evidence="8 9" key="1">
    <citation type="submission" date="2016-10" db="EMBL/GenBank/DDBJ databases">
        <authorList>
            <person name="Varghese N."/>
            <person name="Submissions S."/>
        </authorList>
    </citation>
    <scope>NUCLEOTIDE SEQUENCE [LARGE SCALE GENOMIC DNA]</scope>
    <source>
        <strain evidence="8 9">DSM 16392</strain>
    </source>
</reference>
<dbReference type="SMART" id="SM00283">
    <property type="entry name" value="MA"/>
    <property type="match status" value="1"/>
</dbReference>
<dbReference type="CDD" id="cd01068">
    <property type="entry name" value="globin_sensor"/>
    <property type="match status" value="1"/>
</dbReference>
<dbReference type="InterPro" id="IPR039379">
    <property type="entry name" value="Protoglobin_sensor_dom"/>
</dbReference>
<keyword evidence="2" id="KW-0472">Membrane</keyword>
<evidence type="ECO:0000256" key="3">
    <source>
        <dbReference type="ARBA" id="ARBA00023224"/>
    </source>
</evidence>
<sequence length="446" mass="48128">MTTNSFSGLKSQLGFFKIDSQTIQTLSDLWPSVEGHLTQILSDFYNHVQRDPELKKKVSGKVDGLKSAQASHWKILFTGGFDSTYMERVDKIGRAHVYTDLEPDWYIGGYTFILEELTKVLASKMRFSPGRLSRSLIALQKAVMFDMGQAVSAYHRHYTEERDERTHQLEDAINAFERTITKRIEQTAEAGNRVENSALTLRETSEQSKMAAEAASQSADYTASDVHSGAAAVEEMSANVAEIGSQVTRSAETAQTVSKDAERTNDTVLGLQTATNEIGAVTELISAIAEQTNLLALNATIEAARAGDAGRGFAVVASEVKDLASQTGQATDEIASKISAIQSETKRCVEEISAISQKIEEVSSTATAIADAVDQQAIATNEISSSIQSASQNAKGVTSELSNILATADESKRAVATATSAATELSQQSEAISEEISHFFSSIRCL</sequence>
<dbReference type="PROSITE" id="PS50192">
    <property type="entry name" value="T_SNARE"/>
    <property type="match status" value="1"/>
</dbReference>
<dbReference type="InterPro" id="IPR044398">
    <property type="entry name" value="Globin-sensor_dom"/>
</dbReference>
<organism evidence="8 9">
    <name type="scientific">Pseudovibrio ascidiaceicola</name>
    <dbReference type="NCBI Taxonomy" id="285279"/>
    <lineage>
        <taxon>Bacteria</taxon>
        <taxon>Pseudomonadati</taxon>
        <taxon>Pseudomonadota</taxon>
        <taxon>Alphaproteobacteria</taxon>
        <taxon>Hyphomicrobiales</taxon>
        <taxon>Stappiaceae</taxon>
        <taxon>Pseudovibrio</taxon>
    </lineage>
</organism>
<dbReference type="Pfam" id="PF11563">
    <property type="entry name" value="Protoglobin"/>
    <property type="match status" value="1"/>
</dbReference>
<dbReference type="InterPro" id="IPR000727">
    <property type="entry name" value="T_SNARE_dom"/>
</dbReference>
<comment type="similarity">
    <text evidence="4">Belongs to the methyl-accepting chemotaxis (MCP) protein family.</text>
</comment>
<name>A0A1I3XU96_9HYPH</name>
<accession>A0A1I3XU96</accession>
<dbReference type="EMBL" id="FOSK01000003">
    <property type="protein sequence ID" value="SFK23227.1"/>
    <property type="molecule type" value="Genomic_DNA"/>
</dbReference>
<feature type="domain" description="T-SNARE coiled-coil homology" evidence="7">
    <location>
        <begin position="342"/>
        <end position="404"/>
    </location>
</feature>
<dbReference type="SUPFAM" id="SSF46458">
    <property type="entry name" value="Globin-like"/>
    <property type="match status" value="1"/>
</dbReference>
<dbReference type="InterPro" id="IPR004090">
    <property type="entry name" value="Chemotax_Me-accpt_rcpt"/>
</dbReference>
<keyword evidence="9" id="KW-1185">Reference proteome</keyword>
<dbReference type="SUPFAM" id="SSF58104">
    <property type="entry name" value="Methyl-accepting chemotaxis protein (MCP) signaling domain"/>
    <property type="match status" value="1"/>
</dbReference>
<dbReference type="Gene3D" id="1.10.490.10">
    <property type="entry name" value="Globins"/>
    <property type="match status" value="1"/>
</dbReference>
<evidence type="ECO:0000259" key="7">
    <source>
        <dbReference type="PROSITE" id="PS50192"/>
    </source>
</evidence>
<dbReference type="PRINTS" id="PR00260">
    <property type="entry name" value="CHEMTRNSDUCR"/>
</dbReference>
<dbReference type="RefSeq" id="WP_063312532.1">
    <property type="nucleotide sequence ID" value="NZ_FOSK01000003.1"/>
</dbReference>
<protein>
    <submittedName>
        <fullName evidence="8">Methyl-accepting chemotaxis protein</fullName>
    </submittedName>
</protein>
<evidence type="ECO:0000259" key="6">
    <source>
        <dbReference type="PROSITE" id="PS50111"/>
    </source>
</evidence>
<evidence type="ECO:0000256" key="4">
    <source>
        <dbReference type="ARBA" id="ARBA00029447"/>
    </source>
</evidence>
<dbReference type="Gene3D" id="1.10.287.950">
    <property type="entry name" value="Methyl-accepting chemotaxis protein"/>
    <property type="match status" value="1"/>
</dbReference>